<accession>A0A7S1BMJ8</accession>
<feature type="signal peptide" evidence="2">
    <location>
        <begin position="1"/>
        <end position="18"/>
    </location>
</feature>
<feature type="region of interest" description="Disordered" evidence="1">
    <location>
        <begin position="146"/>
        <end position="166"/>
    </location>
</feature>
<evidence type="ECO:0000313" key="3">
    <source>
        <dbReference type="EMBL" id="CAD8890531.1"/>
    </source>
</evidence>
<proteinExistence type="predicted"/>
<protein>
    <recommendedName>
        <fullName evidence="4">Queuosine salvage protein</fullName>
    </recommendedName>
</protein>
<reference evidence="3" key="1">
    <citation type="submission" date="2021-01" db="EMBL/GenBank/DDBJ databases">
        <authorList>
            <person name="Corre E."/>
            <person name="Pelletier E."/>
            <person name="Niang G."/>
            <person name="Scheremetjew M."/>
            <person name="Finn R."/>
            <person name="Kale V."/>
            <person name="Holt S."/>
            <person name="Cochrane G."/>
            <person name="Meng A."/>
            <person name="Brown T."/>
            <person name="Cohen L."/>
        </authorList>
    </citation>
    <scope>NUCLEOTIDE SEQUENCE</scope>
    <source>
        <strain evidence="3">308</strain>
    </source>
</reference>
<name>A0A7S1BMJ8_9STRA</name>
<organism evidence="3">
    <name type="scientific">Corethron hystrix</name>
    <dbReference type="NCBI Taxonomy" id="216773"/>
    <lineage>
        <taxon>Eukaryota</taxon>
        <taxon>Sar</taxon>
        <taxon>Stramenopiles</taxon>
        <taxon>Ochrophyta</taxon>
        <taxon>Bacillariophyta</taxon>
        <taxon>Coscinodiscophyceae</taxon>
        <taxon>Corethrophycidae</taxon>
        <taxon>Corethrales</taxon>
        <taxon>Corethraceae</taxon>
        <taxon>Corethron</taxon>
    </lineage>
</organism>
<evidence type="ECO:0000256" key="1">
    <source>
        <dbReference type="SAM" id="MobiDB-lite"/>
    </source>
</evidence>
<dbReference type="AlphaFoldDB" id="A0A7S1BMJ8"/>
<sequence>MQLLFSVAALSALSRATAFVPSVSVGVSSSRSRLSMVAIEPSSALTTPASRDVLADAFGNLSESDQYDAVLTGLCSKLLEDCADGSATTVDASSMSGPLDLLEEMHARDIPVSGRSLSALVDTAAASKSARVLETSLRSLRRVLRPADDAPPAPSPSFWNASPPSSPARRAALERYGGAAAAYLPLLPSDARARVRALEATDPLPADDRAGEMAAALTAAVAVAACVAADAVDQMAWGVELWQPDLALGCLAATAALDTGYGALQKSSRLVRAVPDLPENEMLGTGKITGKVWKGMRRLFNTDTERECQCEAAAFYAAYVLGLPCFAFRPNALEAAVLVYDTRSDPAASLLTRAGVLRVLVWLLAPVAHERQVAPPVDGGAALLVASDPREARGLLRKLAEKAADMGAEEEWAALEMEGEGGEEALRWAYDCADRLVRENARSVEELSRCLAGGAATVGDLVAVVEEW</sequence>
<evidence type="ECO:0000256" key="2">
    <source>
        <dbReference type="SAM" id="SignalP"/>
    </source>
</evidence>
<dbReference type="EMBL" id="HBFR01024756">
    <property type="protein sequence ID" value="CAD8890531.1"/>
    <property type="molecule type" value="Transcribed_RNA"/>
</dbReference>
<gene>
    <name evidence="3" type="ORF">CHYS00102_LOCUS17736</name>
</gene>
<evidence type="ECO:0008006" key="4">
    <source>
        <dbReference type="Google" id="ProtNLM"/>
    </source>
</evidence>
<feature type="chain" id="PRO_5030707833" description="Queuosine salvage protein" evidence="2">
    <location>
        <begin position="19"/>
        <end position="468"/>
    </location>
</feature>
<keyword evidence="2" id="KW-0732">Signal</keyword>